<organism evidence="2 3">
    <name type="scientific">Bemisia tabaci</name>
    <name type="common">Sweetpotato whitefly</name>
    <name type="synonym">Aleurodes tabaci</name>
    <dbReference type="NCBI Taxonomy" id="7038"/>
    <lineage>
        <taxon>Eukaryota</taxon>
        <taxon>Metazoa</taxon>
        <taxon>Ecdysozoa</taxon>
        <taxon>Arthropoda</taxon>
        <taxon>Hexapoda</taxon>
        <taxon>Insecta</taxon>
        <taxon>Pterygota</taxon>
        <taxon>Neoptera</taxon>
        <taxon>Paraneoptera</taxon>
        <taxon>Hemiptera</taxon>
        <taxon>Sternorrhyncha</taxon>
        <taxon>Aleyrodoidea</taxon>
        <taxon>Aleyrodidae</taxon>
        <taxon>Aleyrodinae</taxon>
        <taxon>Bemisia</taxon>
    </lineage>
</organism>
<evidence type="ECO:0000256" key="1">
    <source>
        <dbReference type="SAM" id="SignalP"/>
    </source>
</evidence>
<gene>
    <name evidence="2" type="ORF">BEMITA_LOCUS785</name>
</gene>
<dbReference type="EMBL" id="OU963862">
    <property type="protein sequence ID" value="CAH0381103.1"/>
    <property type="molecule type" value="Genomic_DNA"/>
</dbReference>
<name>A0A9P0EW02_BEMTA</name>
<evidence type="ECO:0000313" key="3">
    <source>
        <dbReference type="Proteomes" id="UP001152759"/>
    </source>
</evidence>
<evidence type="ECO:0008006" key="4">
    <source>
        <dbReference type="Google" id="ProtNLM"/>
    </source>
</evidence>
<sequence>MVKSLSIMNFAKHMIVVTLLVGIETTFGQNGDPHPAASSFSGCKIKWPLNGGCYAKLTVLVQAGQCWANTRIANQKSAYFVPVPPTTPGYNAQGGPYGICTGCNWVPKATDLVASNNPADFCFFWHDAAHPVLAPGKPTIPMPIICPSNLNPCPSLNWYEPGNKLGMYADWKSAYEGVWFGPRDKPPSYKALYCNGLNLGCETLTNRDFQFPRIVGKCDVTKCRPRS</sequence>
<keyword evidence="1" id="KW-0732">Signal</keyword>
<dbReference type="AlphaFoldDB" id="A0A9P0EW02"/>
<accession>A0A9P0EW02</accession>
<proteinExistence type="predicted"/>
<protein>
    <recommendedName>
        <fullName evidence="4">Secreted protein</fullName>
    </recommendedName>
</protein>
<reference evidence="2" key="1">
    <citation type="submission" date="2021-12" db="EMBL/GenBank/DDBJ databases">
        <authorList>
            <person name="King R."/>
        </authorList>
    </citation>
    <scope>NUCLEOTIDE SEQUENCE</scope>
</reference>
<feature type="chain" id="PRO_5040254732" description="Secreted protein" evidence="1">
    <location>
        <begin position="29"/>
        <end position="227"/>
    </location>
</feature>
<evidence type="ECO:0000313" key="2">
    <source>
        <dbReference type="EMBL" id="CAH0381103.1"/>
    </source>
</evidence>
<dbReference type="Proteomes" id="UP001152759">
    <property type="component" value="Chromosome 1"/>
</dbReference>
<feature type="signal peptide" evidence="1">
    <location>
        <begin position="1"/>
        <end position="28"/>
    </location>
</feature>
<keyword evidence="3" id="KW-1185">Reference proteome</keyword>